<organism evidence="3 4">
    <name type="scientific">Mycena chlorophos</name>
    <name type="common">Agaric fungus</name>
    <name type="synonym">Agaricus chlorophos</name>
    <dbReference type="NCBI Taxonomy" id="658473"/>
    <lineage>
        <taxon>Eukaryota</taxon>
        <taxon>Fungi</taxon>
        <taxon>Dikarya</taxon>
        <taxon>Basidiomycota</taxon>
        <taxon>Agaricomycotina</taxon>
        <taxon>Agaricomycetes</taxon>
        <taxon>Agaricomycetidae</taxon>
        <taxon>Agaricales</taxon>
        <taxon>Marasmiineae</taxon>
        <taxon>Mycenaceae</taxon>
        <taxon>Mycena</taxon>
    </lineage>
</organism>
<dbReference type="OrthoDB" id="3158487at2759"/>
<feature type="transmembrane region" description="Helical" evidence="2">
    <location>
        <begin position="48"/>
        <end position="71"/>
    </location>
</feature>
<feature type="transmembrane region" description="Helical" evidence="2">
    <location>
        <begin position="101"/>
        <end position="122"/>
    </location>
</feature>
<dbReference type="PANTHER" id="PTHR35041">
    <property type="entry name" value="MEDIATOR OF RNA POLYMERASE II TRANSCRIPTION SUBUNIT 1"/>
    <property type="match status" value="1"/>
</dbReference>
<feature type="compositionally biased region" description="Polar residues" evidence="1">
    <location>
        <begin position="17"/>
        <end position="30"/>
    </location>
</feature>
<evidence type="ECO:0000313" key="3">
    <source>
        <dbReference type="EMBL" id="KAF7318754.1"/>
    </source>
</evidence>
<keyword evidence="2" id="KW-0472">Membrane</keyword>
<protein>
    <submittedName>
        <fullName evidence="3">Uncharacterized protein</fullName>
    </submittedName>
</protein>
<dbReference type="EMBL" id="JACAZE010000004">
    <property type="protein sequence ID" value="KAF7318754.1"/>
    <property type="molecule type" value="Genomic_DNA"/>
</dbReference>
<feature type="transmembrane region" description="Helical" evidence="2">
    <location>
        <begin position="153"/>
        <end position="173"/>
    </location>
</feature>
<dbReference type="AlphaFoldDB" id="A0A8H6TKE8"/>
<evidence type="ECO:0000256" key="1">
    <source>
        <dbReference type="SAM" id="MobiDB-lite"/>
    </source>
</evidence>
<keyword evidence="2" id="KW-1133">Transmembrane helix</keyword>
<accession>A0A8H6TKE8</accession>
<comment type="caution">
    <text evidence="3">The sequence shown here is derived from an EMBL/GenBank/DDBJ whole genome shotgun (WGS) entry which is preliminary data.</text>
</comment>
<feature type="region of interest" description="Disordered" evidence="1">
    <location>
        <begin position="617"/>
        <end position="641"/>
    </location>
</feature>
<name>A0A8H6TKE8_MYCCL</name>
<reference evidence="3" key="1">
    <citation type="submission" date="2020-05" db="EMBL/GenBank/DDBJ databases">
        <title>Mycena genomes resolve the evolution of fungal bioluminescence.</title>
        <authorList>
            <person name="Tsai I.J."/>
        </authorList>
    </citation>
    <scope>NUCLEOTIDE SEQUENCE</scope>
    <source>
        <strain evidence="3">110903Hualien_Pintung</strain>
    </source>
</reference>
<keyword evidence="2" id="KW-0812">Transmembrane</keyword>
<evidence type="ECO:0000256" key="2">
    <source>
        <dbReference type="SAM" id="Phobius"/>
    </source>
</evidence>
<evidence type="ECO:0000313" key="4">
    <source>
        <dbReference type="Proteomes" id="UP000613580"/>
    </source>
</evidence>
<sequence>MASTQTYPMLSPPTSPDRGQTQPLSPMRYTTGTTPYAHTKRLQPRIGFWAPFSVVACTVLAVLVAVGHHVFDTKLNGRPVEGPGTLDQTWSSRVEILFANIYKLLFTFAAAVSACQVSWYYLRRDTWTLNDIDALLGTPSFVYFVHPRFLRKIPVVLGMWLVILASPLITVLAPSLSTTQSPTTTVMITVPTLNTTTDAVLNDVFLQEEGGYGTVTDQWNKAALQALLSPEPVTWPIPAGCAPECTYNFTYSAPGVQCTDLQPDQISDGVSSTYQFVPRNFTNPPAAYLLAYDALSVGSGYESSPLNFTVSNTPGSDASSYGYTWTLAWVPFDAANAGSGDNVLINATGSACTLMNASYAATTRYFNGSQSTTTRVTDWHQPLNTSYKLSYGTNNLFNGSADPGVVFGPGIGAQVHLLAIADAISAHLQGDLLVDGHTGVLQSTTMIAETSLFEPYNVVSLSQVTSQNPGMNATGGVKSVSQGLQDLVANATLGFVSTNTGSTQVPASVASNVLRYAYHPRALLATYVVSFVLLLLINILGLLAMRANGVTSTNHFSSILLASRNQQLDKAAVAVVGGEVDGVPPEEVRLRFGPGESGEGPVEGVWVFSMAKDHGEEGGMRKRTTLRMGASGGSQESVEEK</sequence>
<keyword evidence="4" id="KW-1185">Reference proteome</keyword>
<feature type="transmembrane region" description="Helical" evidence="2">
    <location>
        <begin position="524"/>
        <end position="545"/>
    </location>
</feature>
<gene>
    <name evidence="3" type="ORF">HMN09_00387700</name>
</gene>
<dbReference type="PANTHER" id="PTHR35041:SF6">
    <property type="entry name" value="FORMYLMETHIONINE DEFORMYLASE-LIKE PROTEIN-RELATED"/>
    <property type="match status" value="1"/>
</dbReference>
<dbReference type="Proteomes" id="UP000613580">
    <property type="component" value="Unassembled WGS sequence"/>
</dbReference>
<proteinExistence type="predicted"/>
<feature type="region of interest" description="Disordered" evidence="1">
    <location>
        <begin position="1"/>
        <end position="30"/>
    </location>
</feature>